<dbReference type="InterPro" id="IPR007741">
    <property type="entry name" value="Ribosomal_mL43/mS25/NADH_DH"/>
</dbReference>
<accession>A0AAD7ULV9</accession>
<dbReference type="Gene3D" id="3.40.30.10">
    <property type="entry name" value="Glutaredoxin"/>
    <property type="match status" value="1"/>
</dbReference>
<comment type="similarity">
    <text evidence="3">Belongs to the complex I NDUFA2 subunit family.</text>
</comment>
<dbReference type="Proteomes" id="UP001230188">
    <property type="component" value="Unassembled WGS sequence"/>
</dbReference>
<dbReference type="InterPro" id="IPR036249">
    <property type="entry name" value="Thioredoxin-like_sf"/>
</dbReference>
<comment type="subcellular location">
    <subcellularLocation>
        <location evidence="2">Mitochondrion inner membrane</location>
        <topology evidence="2">Peripheral membrane protein</topology>
        <orientation evidence="2">Matrix side</orientation>
    </subcellularLocation>
</comment>
<dbReference type="Pfam" id="PF05047">
    <property type="entry name" value="L51_S25_CI-B8"/>
    <property type="match status" value="1"/>
</dbReference>
<evidence type="ECO:0000256" key="4">
    <source>
        <dbReference type="ARBA" id="ARBA00022448"/>
    </source>
</evidence>
<comment type="caution">
    <text evidence="11">The sequence shown here is derived from an EMBL/GenBank/DDBJ whole genome shotgun (WGS) entry which is preliminary data.</text>
</comment>
<evidence type="ECO:0000256" key="2">
    <source>
        <dbReference type="ARBA" id="ARBA00004443"/>
    </source>
</evidence>
<keyword evidence="8" id="KW-0496">Mitochondrion</keyword>
<keyword evidence="7" id="KW-0249">Electron transport</keyword>
<dbReference type="EMBL" id="JAQMWT010000099">
    <property type="protein sequence ID" value="KAJ8610601.1"/>
    <property type="molecule type" value="Genomic_DNA"/>
</dbReference>
<feature type="domain" description="Ribosomal protein/NADH dehydrogenase" evidence="10">
    <location>
        <begin position="17"/>
        <end position="93"/>
    </location>
</feature>
<dbReference type="SUPFAM" id="SSF52833">
    <property type="entry name" value="Thioredoxin-like"/>
    <property type="match status" value="1"/>
</dbReference>
<evidence type="ECO:0000256" key="3">
    <source>
        <dbReference type="ARBA" id="ARBA00008939"/>
    </source>
</evidence>
<dbReference type="SMART" id="SM00916">
    <property type="entry name" value="L51_S25_CI-B8"/>
    <property type="match status" value="1"/>
</dbReference>
<sequence>MAWRATISRQLHEIKILISNGSDGINAPVKSFLVKNYHHLKTLNPKFPFLIRSYNGDPVLVARYGFGVEETKSLTGLDEAQIEEAFKDLVKLGDKYPRAWPISEDLPPVVVNAISTDVGFD</sequence>
<keyword evidence="9" id="KW-0472">Membrane</keyword>
<evidence type="ECO:0000256" key="7">
    <source>
        <dbReference type="ARBA" id="ARBA00022982"/>
    </source>
</evidence>
<dbReference type="InterPro" id="IPR016464">
    <property type="entry name" value="NADH_Ub_cplx-1_asu_su-2"/>
</dbReference>
<evidence type="ECO:0000259" key="10">
    <source>
        <dbReference type="SMART" id="SM00916"/>
    </source>
</evidence>
<comment type="function">
    <text evidence="1">Accessory subunit of the mitochondrial membrane respiratory chain NADH dehydrogenase (Complex I), that is believed not to be involved in catalysis. Complex I functions in the transfer of electrons from NADH to the respiratory chain. The immediate electron acceptor for the enzyme is believed to be ubiquinone.</text>
</comment>
<dbReference type="AlphaFoldDB" id="A0AAD7ULV9"/>
<evidence type="ECO:0000256" key="1">
    <source>
        <dbReference type="ARBA" id="ARBA00003195"/>
    </source>
</evidence>
<dbReference type="PANTHER" id="PTHR12878">
    <property type="entry name" value="NADH-UBIQUINONE OXIDOREDUCTASE B8 SUBUNIT"/>
    <property type="match status" value="1"/>
</dbReference>
<evidence type="ECO:0000256" key="8">
    <source>
        <dbReference type="ARBA" id="ARBA00023128"/>
    </source>
</evidence>
<dbReference type="GO" id="GO:0005743">
    <property type="term" value="C:mitochondrial inner membrane"/>
    <property type="evidence" value="ECO:0007669"/>
    <property type="project" value="UniProtKB-SubCell"/>
</dbReference>
<evidence type="ECO:0000313" key="11">
    <source>
        <dbReference type="EMBL" id="KAJ8610601.1"/>
    </source>
</evidence>
<evidence type="ECO:0000256" key="9">
    <source>
        <dbReference type="ARBA" id="ARBA00023136"/>
    </source>
</evidence>
<keyword evidence="4" id="KW-0813">Transport</keyword>
<evidence type="ECO:0000313" key="12">
    <source>
        <dbReference type="Proteomes" id="UP001230188"/>
    </source>
</evidence>
<keyword evidence="6" id="KW-0999">Mitochondrion inner membrane</keyword>
<dbReference type="PANTHER" id="PTHR12878:SF0">
    <property type="entry name" value="NADH DEHYDROGENASE [UBIQUINONE] 1 ALPHA SUBCOMPLEX SUBUNIT 2"/>
    <property type="match status" value="1"/>
</dbReference>
<name>A0AAD7ULV9_9STRA</name>
<protein>
    <recommendedName>
        <fullName evidence="10">Ribosomal protein/NADH dehydrogenase domain-containing protein</fullName>
    </recommendedName>
</protein>
<gene>
    <name evidence="11" type="ORF">CTAYLR_007172</name>
</gene>
<proteinExistence type="inferred from homology"/>
<keyword evidence="12" id="KW-1185">Reference proteome</keyword>
<evidence type="ECO:0000256" key="5">
    <source>
        <dbReference type="ARBA" id="ARBA00022660"/>
    </source>
</evidence>
<reference evidence="11" key="1">
    <citation type="submission" date="2023-01" db="EMBL/GenBank/DDBJ databases">
        <title>Metagenome sequencing of chrysophaentin producing Chrysophaeum taylorii.</title>
        <authorList>
            <person name="Davison J."/>
            <person name="Bewley C."/>
        </authorList>
    </citation>
    <scope>NUCLEOTIDE SEQUENCE</scope>
    <source>
        <strain evidence="11">NIES-1699</strain>
    </source>
</reference>
<evidence type="ECO:0000256" key="6">
    <source>
        <dbReference type="ARBA" id="ARBA00022792"/>
    </source>
</evidence>
<keyword evidence="5" id="KW-0679">Respiratory chain</keyword>
<organism evidence="11 12">
    <name type="scientific">Chrysophaeum taylorii</name>
    <dbReference type="NCBI Taxonomy" id="2483200"/>
    <lineage>
        <taxon>Eukaryota</taxon>
        <taxon>Sar</taxon>
        <taxon>Stramenopiles</taxon>
        <taxon>Ochrophyta</taxon>
        <taxon>Pelagophyceae</taxon>
        <taxon>Pelagomonadales</taxon>
        <taxon>Pelagomonadaceae</taxon>
        <taxon>Chrysophaeum</taxon>
    </lineage>
</organism>